<comment type="caution">
    <text evidence="2">The sequence shown here is derived from an EMBL/GenBank/DDBJ whole genome shotgun (WGS) entry which is preliminary data.</text>
</comment>
<proteinExistence type="predicted"/>
<dbReference type="EMBL" id="CAMGYJ010000005">
    <property type="protein sequence ID" value="CAI0413456.1"/>
    <property type="molecule type" value="Genomic_DNA"/>
</dbReference>
<protein>
    <recommendedName>
        <fullName evidence="4">Secreted protein</fullName>
    </recommendedName>
</protein>
<sequence>MGMLRLIPKMLALIAVQRQSAASRSTSPSSRLQQGFTGGAPTVTLTKLSTWAHTPSFRVSLGHFPVAGLGPGFGLGLGTGGQLPHHAVADVKSSRLRVRRMAMVLVAAIFGELSCGMEKSVWGL</sequence>
<evidence type="ECO:0000256" key="1">
    <source>
        <dbReference type="SAM" id="SignalP"/>
    </source>
</evidence>
<organism evidence="2 3">
    <name type="scientific">Linum tenue</name>
    <dbReference type="NCBI Taxonomy" id="586396"/>
    <lineage>
        <taxon>Eukaryota</taxon>
        <taxon>Viridiplantae</taxon>
        <taxon>Streptophyta</taxon>
        <taxon>Embryophyta</taxon>
        <taxon>Tracheophyta</taxon>
        <taxon>Spermatophyta</taxon>
        <taxon>Magnoliopsida</taxon>
        <taxon>eudicotyledons</taxon>
        <taxon>Gunneridae</taxon>
        <taxon>Pentapetalae</taxon>
        <taxon>rosids</taxon>
        <taxon>fabids</taxon>
        <taxon>Malpighiales</taxon>
        <taxon>Linaceae</taxon>
        <taxon>Linum</taxon>
    </lineage>
</organism>
<keyword evidence="3" id="KW-1185">Reference proteome</keyword>
<reference evidence="2" key="1">
    <citation type="submission" date="2022-08" db="EMBL/GenBank/DDBJ databases">
        <authorList>
            <person name="Gutierrez-Valencia J."/>
        </authorList>
    </citation>
    <scope>NUCLEOTIDE SEQUENCE</scope>
</reference>
<evidence type="ECO:0000313" key="3">
    <source>
        <dbReference type="Proteomes" id="UP001154282"/>
    </source>
</evidence>
<evidence type="ECO:0000313" key="2">
    <source>
        <dbReference type="EMBL" id="CAI0413456.1"/>
    </source>
</evidence>
<feature type="signal peptide" evidence="1">
    <location>
        <begin position="1"/>
        <end position="22"/>
    </location>
</feature>
<dbReference type="AlphaFoldDB" id="A0AAV0JXZ1"/>
<keyword evidence="1" id="KW-0732">Signal</keyword>
<feature type="chain" id="PRO_5043549929" description="Secreted protein" evidence="1">
    <location>
        <begin position="23"/>
        <end position="124"/>
    </location>
</feature>
<dbReference type="Proteomes" id="UP001154282">
    <property type="component" value="Unassembled WGS sequence"/>
</dbReference>
<name>A0AAV0JXZ1_9ROSI</name>
<accession>A0AAV0JXZ1</accession>
<gene>
    <name evidence="2" type="ORF">LITE_LOCUS15964</name>
</gene>
<evidence type="ECO:0008006" key="4">
    <source>
        <dbReference type="Google" id="ProtNLM"/>
    </source>
</evidence>